<keyword evidence="2" id="KW-0560">Oxidoreductase</keyword>
<evidence type="ECO:0000313" key="4">
    <source>
        <dbReference type="EMBL" id="RZT88416.1"/>
    </source>
</evidence>
<dbReference type="Pfam" id="PF13561">
    <property type="entry name" value="adh_short_C2"/>
    <property type="match status" value="1"/>
</dbReference>
<dbReference type="OrthoDB" id="9809287at2"/>
<dbReference type="PRINTS" id="PR00080">
    <property type="entry name" value="SDRFAMILY"/>
</dbReference>
<dbReference type="GO" id="GO:0016616">
    <property type="term" value="F:oxidoreductase activity, acting on the CH-OH group of donors, NAD or NADP as acceptor"/>
    <property type="evidence" value="ECO:0007669"/>
    <property type="project" value="TreeGrafter"/>
</dbReference>
<dbReference type="PANTHER" id="PTHR42760">
    <property type="entry name" value="SHORT-CHAIN DEHYDROGENASES/REDUCTASES FAMILY MEMBER"/>
    <property type="match status" value="1"/>
</dbReference>
<dbReference type="SUPFAM" id="SSF51735">
    <property type="entry name" value="NAD(P)-binding Rossmann-fold domains"/>
    <property type="match status" value="1"/>
</dbReference>
<name>A0A4Q7V236_PSEST</name>
<dbReference type="NCBIfam" id="NF009092">
    <property type="entry name" value="PRK12428.1"/>
    <property type="match status" value="1"/>
</dbReference>
<comment type="similarity">
    <text evidence="1 3">Belongs to the short-chain dehydrogenases/reductases (SDR) family.</text>
</comment>
<evidence type="ECO:0000256" key="2">
    <source>
        <dbReference type="ARBA" id="ARBA00023002"/>
    </source>
</evidence>
<reference evidence="4 5" key="1">
    <citation type="submission" date="2019-02" db="EMBL/GenBank/DDBJ databases">
        <title>Sequencing the genomes of 1000 actinobacteria strains.</title>
        <authorList>
            <person name="Klenk H.-P."/>
        </authorList>
    </citation>
    <scope>NUCLEOTIDE SEQUENCE [LARGE SCALE GENOMIC DNA]</scope>
    <source>
        <strain evidence="4 5">DSM 45779</strain>
    </source>
</reference>
<dbReference type="Pfam" id="PF00106">
    <property type="entry name" value="adh_short"/>
    <property type="match status" value="1"/>
</dbReference>
<sequence>MSRRILVTGAASGIGDEVTRRFVDAGDEVTSLDLKDPSVTVARHVHCDLSDPASIEQAVAALDGTYDVLCNVAGVPGTAPSEVVLKVNLLGLRQLTESVVEQIAEGGAIVNVASIAGFGWPKRLDTIRELLATDTFDEGLAWFAENPQEGNTYNFAKEALTVYTMLMAPVFWESGVRMNAVSPGPVDTPILTDFEESMGKETLDALSTFIGRHATPADIAGPVLFLAGPDSGWINGHNIVVDGGISGAVNSGMVPPPEI</sequence>
<dbReference type="EMBL" id="SHKL01000001">
    <property type="protein sequence ID" value="RZT88416.1"/>
    <property type="molecule type" value="Genomic_DNA"/>
</dbReference>
<comment type="caution">
    <text evidence="4">The sequence shown here is derived from an EMBL/GenBank/DDBJ whole genome shotgun (WGS) entry which is preliminary data.</text>
</comment>
<organism evidence="4 5">
    <name type="scientific">Pseudonocardia sediminis</name>
    <dbReference type="NCBI Taxonomy" id="1397368"/>
    <lineage>
        <taxon>Bacteria</taxon>
        <taxon>Bacillati</taxon>
        <taxon>Actinomycetota</taxon>
        <taxon>Actinomycetes</taxon>
        <taxon>Pseudonocardiales</taxon>
        <taxon>Pseudonocardiaceae</taxon>
        <taxon>Pseudonocardia</taxon>
    </lineage>
</organism>
<dbReference type="RefSeq" id="WP_130292421.1">
    <property type="nucleotide sequence ID" value="NZ_SHKL01000001.1"/>
</dbReference>
<gene>
    <name evidence="4" type="ORF">EV383_5355</name>
</gene>
<dbReference type="Gene3D" id="3.40.50.720">
    <property type="entry name" value="NAD(P)-binding Rossmann-like Domain"/>
    <property type="match status" value="1"/>
</dbReference>
<dbReference type="AlphaFoldDB" id="A0A4Q7V236"/>
<dbReference type="InterPro" id="IPR036291">
    <property type="entry name" value="NAD(P)-bd_dom_sf"/>
</dbReference>
<evidence type="ECO:0000256" key="3">
    <source>
        <dbReference type="RuleBase" id="RU000363"/>
    </source>
</evidence>
<dbReference type="PRINTS" id="PR00081">
    <property type="entry name" value="GDHRDH"/>
</dbReference>
<protein>
    <submittedName>
        <fullName evidence="4">NAD(P)-dependent dehydrogenase (Short-subunit alcohol dehydrogenase family)</fullName>
    </submittedName>
</protein>
<proteinExistence type="inferred from homology"/>
<accession>A0A4Q7V236</accession>
<dbReference type="InterPro" id="IPR002347">
    <property type="entry name" value="SDR_fam"/>
</dbReference>
<keyword evidence="5" id="KW-1185">Reference proteome</keyword>
<dbReference type="PANTHER" id="PTHR42760:SF115">
    <property type="entry name" value="3-OXOACYL-[ACYL-CARRIER-PROTEIN] REDUCTASE FABG"/>
    <property type="match status" value="1"/>
</dbReference>
<evidence type="ECO:0000256" key="1">
    <source>
        <dbReference type="ARBA" id="ARBA00006484"/>
    </source>
</evidence>
<dbReference type="Proteomes" id="UP000291591">
    <property type="component" value="Unassembled WGS sequence"/>
</dbReference>
<evidence type="ECO:0000313" key="5">
    <source>
        <dbReference type="Proteomes" id="UP000291591"/>
    </source>
</evidence>